<name>A0ABW5Z7C6_9FLAO</name>
<dbReference type="NCBIfam" id="TIGR04131">
    <property type="entry name" value="Bac_Flav_CTERM"/>
    <property type="match status" value="1"/>
</dbReference>
<accession>A0ABW5Z7C6</accession>
<sequence length="1805" mass="183797">MKKLILLFLFISAFSFSQSSTCENAAAMCSGNQGPFPNNTGVVSPGSVGCLGSTPNPAWFYLQVGQSGNIDFILSQTTSGGSPLDVDFILWGPFNTPYNCNNLYGYTPGYTGPSNVVDCSYSASGTEDVNITNAVAGQFYMLLVTNFSGQVGSYSLIQNGGAGALSCEIVCGVDLGKDELFCSTTITDYTITATFNQAPTTAGTPTYSWFFNGVPFTTTTVNSLNVNQAGTWSVEVTRPGCSDLATDSIVIAFSVPPNVVPPPSPIPIGCGPYDLTSLIPAMVAPLSPADFVVYFYENVTDSWNGSSNFIADPANYSPTASIEIYIRIENLGNPVCNDVGNSVFLDYSCSTVSVPTITTTAPTCTVDGSSVILNYDAALIYTFTPVGPTVGAGGVISGMILGTDYTVTANDGTTTSGASVPFSNVAQLSIPVQSIITTTAATCAADGVSTITNYDGALTYVFTPAGPTVGVAGLISDMIVGTSYTVVADNGSCSSVDSAAFSNDLMLVTPAVPAITSVTPTCLADGTSTISNYDVANIYTFTPAGPTVGAGGLISGMTLGTDYTVTSANATCTSVASVLFNNGAQLSIPVQPIVATTTATCASDGISTITNYDGALTYVFTPAGPTVGVAGLISDITIGTSYTVVADNGSCSSVASATFSNELMLVTPAVPTIASVLPTCLADGTSTISNYDVANTYTFTPAGPTVGAGGLISGMTLGTDYTVTSANATCTSVASALFSNGTMLVTPVQPTVATTATSCASDGVSTITNYDGALTYVFTPAGPTVGVAGLISSMTAGTSYTVVADNGSCSSVASAAFSNDLMLVTPAIPTIASFLPTCLAEGTSTISNYDVANTYAFTPAGPTIGAGGLISGMTLGTDYTVTSANATCTSVASALFSNGTMLVTPVQPTVATTAATCASDGVSTITNYDGALTYVFTPAGPTVGVAGLISSMTAGTSYTVVADNGSCSSVDSATFSNDLMLVTPAVPTIASVLPTCLADGTSTISNYDVANTFAFTPAGPTIGAGGLISGMTLGTDYTVTSANATCTSVASALFSNGTMLVTPVQPTVATTAATCASDGVSTITNYDGALTYVFTPAGPTVGVAGLISDMTIGTSYTVVADNGSCSSVASLAFSNDFMLVTPAVPTIASVLPTCLADGTSTISNYDVANIYTFTPAGPTVGAGGLISGMALGTNYTVTSANATCTSVASALFSNGAGLIPVLPTFTQIQPICQGIAVVLPTRSNNGIVGTWSPLFNENASTTYTFTPATGECGTTTQMTVQVIARPEVIIASPSTSYCSGATTNITLTSTVPGTTFTWSAISSNLDSALIINGNGDTITQTLNLDNDLSGGFVTYTITPLANSCSGTPKVITIYVNPTPIMTADPALSDICSGNATLIDFSSNISGVTYTWTSTATGVTGASNAGGTKINDVLTSADATTGGFVIYTITPSLNGCIGLPVTVQVTVKPRPEFFGAIPTTEICTGDPLNINLSASIAGTVFEWTVFSSTNVTGANAGSGVAITDSLIASTVQGTVIYTVTPALNGCTGAAITVTVVVNPLPKPTLEDGTICVNETTGVAFQFYTLDTGLATTGYSFDWFLDGVLIPGANQPTYTANEVGIYSVVITNTTTTCKSEEVFATVDFVYPASSLTTIVTNAFSNNATIIATVVGGTGSLLYQLDQGELQESNIFEGVSSGPHTITVIDTQGCTFLTEDVLVIGFPNYFTPNGDGVNDTWNVIGLEDQDNAVVFIYDRYGKLLKKIRPADQLGWDGLYNGSKLPSTDYWFTVDYLENGSSKQFKAHFSLIR</sequence>
<evidence type="ECO:0000259" key="3">
    <source>
        <dbReference type="Pfam" id="PF19406"/>
    </source>
</evidence>
<dbReference type="InterPro" id="IPR045828">
    <property type="entry name" value="PKD_Bacteroidetes"/>
</dbReference>
<evidence type="ECO:0000313" key="4">
    <source>
        <dbReference type="EMBL" id="MFD2907983.1"/>
    </source>
</evidence>
<dbReference type="Pfam" id="PF13585">
    <property type="entry name" value="CHU_C"/>
    <property type="match status" value="1"/>
</dbReference>
<evidence type="ECO:0000256" key="2">
    <source>
        <dbReference type="SAM" id="SignalP"/>
    </source>
</evidence>
<feature type="signal peptide" evidence="2">
    <location>
        <begin position="1"/>
        <end position="19"/>
    </location>
</feature>
<dbReference type="Pfam" id="PF19406">
    <property type="entry name" value="PKD_5"/>
    <property type="match status" value="3"/>
</dbReference>
<reference evidence="5" key="1">
    <citation type="journal article" date="2019" name="Int. J. Syst. Evol. Microbiol.">
        <title>The Global Catalogue of Microorganisms (GCM) 10K type strain sequencing project: providing services to taxonomists for standard genome sequencing and annotation.</title>
        <authorList>
            <consortium name="The Broad Institute Genomics Platform"/>
            <consortium name="The Broad Institute Genome Sequencing Center for Infectious Disease"/>
            <person name="Wu L."/>
            <person name="Ma J."/>
        </authorList>
    </citation>
    <scope>NUCLEOTIDE SEQUENCE [LARGE SCALE GENOMIC DNA]</scope>
    <source>
        <strain evidence="5">KCTC 52644</strain>
    </source>
</reference>
<gene>
    <name evidence="4" type="ORF">ACFSX9_04470</name>
</gene>
<feature type="domain" description="PKD-like" evidence="3">
    <location>
        <begin position="1389"/>
        <end position="1470"/>
    </location>
</feature>
<keyword evidence="5" id="KW-1185">Reference proteome</keyword>
<dbReference type="EMBL" id="JBHUOL010000010">
    <property type="protein sequence ID" value="MFD2907983.1"/>
    <property type="molecule type" value="Genomic_DNA"/>
</dbReference>
<keyword evidence="1 2" id="KW-0732">Signal</keyword>
<dbReference type="Gene3D" id="2.60.40.1220">
    <property type="match status" value="1"/>
</dbReference>
<protein>
    <submittedName>
        <fullName evidence="4">T9SS type B sorting domain-containing protein</fullName>
    </submittedName>
</protein>
<dbReference type="InterPro" id="IPR014755">
    <property type="entry name" value="Cu-Rt/internalin_Ig-like"/>
</dbReference>
<proteinExistence type="predicted"/>
<organism evidence="4 5">
    <name type="scientific">Flavobacterium ardleyense</name>
    <dbReference type="NCBI Taxonomy" id="2038737"/>
    <lineage>
        <taxon>Bacteria</taxon>
        <taxon>Pseudomonadati</taxon>
        <taxon>Bacteroidota</taxon>
        <taxon>Flavobacteriia</taxon>
        <taxon>Flavobacteriales</taxon>
        <taxon>Flavobacteriaceae</taxon>
        <taxon>Flavobacterium</taxon>
    </lineage>
</organism>
<evidence type="ECO:0000256" key="1">
    <source>
        <dbReference type="ARBA" id="ARBA00022729"/>
    </source>
</evidence>
<comment type="caution">
    <text evidence="4">The sequence shown here is derived from an EMBL/GenBank/DDBJ whole genome shotgun (WGS) entry which is preliminary data.</text>
</comment>
<feature type="domain" description="PKD-like" evidence="3">
    <location>
        <begin position="1297"/>
        <end position="1379"/>
    </location>
</feature>
<feature type="domain" description="PKD-like" evidence="3">
    <location>
        <begin position="1480"/>
        <end position="1560"/>
    </location>
</feature>
<evidence type="ECO:0000313" key="5">
    <source>
        <dbReference type="Proteomes" id="UP001597549"/>
    </source>
</evidence>
<dbReference type="InterPro" id="IPR026341">
    <property type="entry name" value="T9SS_type_B"/>
</dbReference>
<dbReference type="RefSeq" id="WP_379804932.1">
    <property type="nucleotide sequence ID" value="NZ_JBHUOL010000010.1"/>
</dbReference>
<dbReference type="Proteomes" id="UP001597549">
    <property type="component" value="Unassembled WGS sequence"/>
</dbReference>
<feature type="chain" id="PRO_5046244469" evidence="2">
    <location>
        <begin position="20"/>
        <end position="1805"/>
    </location>
</feature>